<dbReference type="RefSeq" id="WP_186404768.1">
    <property type="nucleotide sequence ID" value="NZ_CP017717.1"/>
</dbReference>
<dbReference type="PROSITE" id="PS50042">
    <property type="entry name" value="CNMP_BINDING_3"/>
    <property type="match status" value="1"/>
</dbReference>
<dbReference type="SMART" id="SM00100">
    <property type="entry name" value="cNMP"/>
    <property type="match status" value="1"/>
</dbReference>
<dbReference type="PANTHER" id="PTHR24567:SF74">
    <property type="entry name" value="HTH-TYPE TRANSCRIPTIONAL REGULATOR ARCR"/>
    <property type="match status" value="1"/>
</dbReference>
<reference evidence="8" key="1">
    <citation type="journal article" date="2017" name="Med. Chem. Commun.">
        <title>Nonomuraea sp. ATCC 55076 harbours the largest actinomycete chromosome to date and the kistamicin biosynthetic gene cluster.</title>
        <authorList>
            <person name="Nazari B."/>
            <person name="Forneris C.C."/>
            <person name="Gibson M.I."/>
            <person name="Moon K."/>
            <person name="Schramma K.R."/>
            <person name="Seyedsayamdost M.R."/>
        </authorList>
    </citation>
    <scope>NUCLEOTIDE SEQUENCE [LARGE SCALE GENOMIC DNA]</scope>
    <source>
        <strain evidence="8">ATCC 55076</strain>
    </source>
</reference>
<organism evidence="7 8">
    <name type="scientific">[Actinomadura] parvosata subsp. kistnae</name>
    <dbReference type="NCBI Taxonomy" id="1909395"/>
    <lineage>
        <taxon>Bacteria</taxon>
        <taxon>Bacillati</taxon>
        <taxon>Actinomycetota</taxon>
        <taxon>Actinomycetes</taxon>
        <taxon>Streptosporangiales</taxon>
        <taxon>Streptosporangiaceae</taxon>
        <taxon>Nonomuraea</taxon>
    </lineage>
</organism>
<keyword evidence="2" id="KW-0238">DNA-binding</keyword>
<dbReference type="Pfam" id="PF00027">
    <property type="entry name" value="cNMP_binding"/>
    <property type="match status" value="1"/>
</dbReference>
<feature type="domain" description="Cyclic nucleotide-binding" evidence="5">
    <location>
        <begin position="10"/>
        <end position="130"/>
    </location>
</feature>
<evidence type="ECO:0000259" key="6">
    <source>
        <dbReference type="PROSITE" id="PS51063"/>
    </source>
</evidence>
<dbReference type="InterPro" id="IPR000595">
    <property type="entry name" value="cNMP-bd_dom"/>
</dbReference>
<proteinExistence type="predicted"/>
<sequence length="248" mass="26177">MTYTLADLPMLGGLGEERLRGLAARARRRRYAAGQVLCTEGDPADDLIVLLDGRVKAARVSAEGREVVLAVEGAPVAFDKTALLVDGAHRATRTALTAVEVVYLPRAAVLELVGAEPSVAARLLRTLAATVRDLDERLLDASVRDVPSRVAAWLVRRGTASWSTISGPRRYRVPLDGGQAGLGAEIGATRVSVNRALRAFERRGLIEIGTGEVIVLDGPSLAHAAAHGTPRAATRPAHQPAGRRVGSP</sequence>
<dbReference type="STRING" id="1909395.BKM31_28755"/>
<dbReference type="InterPro" id="IPR018490">
    <property type="entry name" value="cNMP-bd_dom_sf"/>
</dbReference>
<dbReference type="Proteomes" id="UP000190797">
    <property type="component" value="Chromosome"/>
</dbReference>
<dbReference type="SMART" id="SM00419">
    <property type="entry name" value="HTH_CRP"/>
    <property type="match status" value="1"/>
</dbReference>
<keyword evidence="8" id="KW-1185">Reference proteome</keyword>
<dbReference type="InterPro" id="IPR036390">
    <property type="entry name" value="WH_DNA-bd_sf"/>
</dbReference>
<dbReference type="InterPro" id="IPR050397">
    <property type="entry name" value="Env_Response_Regulators"/>
</dbReference>
<feature type="region of interest" description="Disordered" evidence="4">
    <location>
        <begin position="226"/>
        <end position="248"/>
    </location>
</feature>
<dbReference type="PROSITE" id="PS51063">
    <property type="entry name" value="HTH_CRP_2"/>
    <property type="match status" value="1"/>
</dbReference>
<dbReference type="InterPro" id="IPR036388">
    <property type="entry name" value="WH-like_DNA-bd_sf"/>
</dbReference>
<evidence type="ECO:0000313" key="8">
    <source>
        <dbReference type="Proteomes" id="UP000190797"/>
    </source>
</evidence>
<dbReference type="InterPro" id="IPR018488">
    <property type="entry name" value="cNMP-bd_CS"/>
</dbReference>
<dbReference type="GO" id="GO:0003700">
    <property type="term" value="F:DNA-binding transcription factor activity"/>
    <property type="evidence" value="ECO:0007669"/>
    <property type="project" value="TreeGrafter"/>
</dbReference>
<evidence type="ECO:0000259" key="5">
    <source>
        <dbReference type="PROSITE" id="PS50042"/>
    </source>
</evidence>
<dbReference type="EMBL" id="CP017717">
    <property type="protein sequence ID" value="AQZ64905.1"/>
    <property type="molecule type" value="Genomic_DNA"/>
</dbReference>
<evidence type="ECO:0000256" key="4">
    <source>
        <dbReference type="SAM" id="MobiDB-lite"/>
    </source>
</evidence>
<dbReference type="KEGG" id="noa:BKM31_28755"/>
<accession>A0A1V0A3V8</accession>
<dbReference type="InterPro" id="IPR012318">
    <property type="entry name" value="HTH_CRP"/>
</dbReference>
<feature type="domain" description="HTH crp-type" evidence="6">
    <location>
        <begin position="144"/>
        <end position="219"/>
    </location>
</feature>
<keyword evidence="1" id="KW-0805">Transcription regulation</keyword>
<dbReference type="PANTHER" id="PTHR24567">
    <property type="entry name" value="CRP FAMILY TRANSCRIPTIONAL REGULATORY PROTEIN"/>
    <property type="match status" value="1"/>
</dbReference>
<dbReference type="InterPro" id="IPR014710">
    <property type="entry name" value="RmlC-like_jellyroll"/>
</dbReference>
<evidence type="ECO:0000256" key="3">
    <source>
        <dbReference type="ARBA" id="ARBA00023163"/>
    </source>
</evidence>
<feature type="compositionally biased region" description="Low complexity" evidence="4">
    <location>
        <begin position="226"/>
        <end position="237"/>
    </location>
</feature>
<gene>
    <name evidence="7" type="ORF">BKM31_28755</name>
</gene>
<dbReference type="GO" id="GO:0005829">
    <property type="term" value="C:cytosol"/>
    <property type="evidence" value="ECO:0007669"/>
    <property type="project" value="TreeGrafter"/>
</dbReference>
<evidence type="ECO:0000256" key="1">
    <source>
        <dbReference type="ARBA" id="ARBA00023015"/>
    </source>
</evidence>
<dbReference type="Gene3D" id="2.60.120.10">
    <property type="entry name" value="Jelly Rolls"/>
    <property type="match status" value="1"/>
</dbReference>
<evidence type="ECO:0000313" key="7">
    <source>
        <dbReference type="EMBL" id="AQZ64905.1"/>
    </source>
</evidence>
<dbReference type="AlphaFoldDB" id="A0A1V0A3V8"/>
<evidence type="ECO:0008006" key="9">
    <source>
        <dbReference type="Google" id="ProtNLM"/>
    </source>
</evidence>
<dbReference type="SUPFAM" id="SSF51206">
    <property type="entry name" value="cAMP-binding domain-like"/>
    <property type="match status" value="1"/>
</dbReference>
<dbReference type="Pfam" id="PF13545">
    <property type="entry name" value="HTH_Crp_2"/>
    <property type="match status" value="1"/>
</dbReference>
<dbReference type="GO" id="GO:0003677">
    <property type="term" value="F:DNA binding"/>
    <property type="evidence" value="ECO:0007669"/>
    <property type="project" value="UniProtKB-KW"/>
</dbReference>
<protein>
    <recommendedName>
        <fullName evidence="9">Crp/Fnr family transcriptional regulator</fullName>
    </recommendedName>
</protein>
<dbReference type="SUPFAM" id="SSF46785">
    <property type="entry name" value="Winged helix' DNA-binding domain"/>
    <property type="match status" value="1"/>
</dbReference>
<dbReference type="Gene3D" id="1.10.10.10">
    <property type="entry name" value="Winged helix-like DNA-binding domain superfamily/Winged helix DNA-binding domain"/>
    <property type="match status" value="1"/>
</dbReference>
<dbReference type="CDD" id="cd00038">
    <property type="entry name" value="CAP_ED"/>
    <property type="match status" value="1"/>
</dbReference>
<dbReference type="PROSITE" id="PS00888">
    <property type="entry name" value="CNMP_BINDING_1"/>
    <property type="match status" value="1"/>
</dbReference>
<keyword evidence="3" id="KW-0804">Transcription</keyword>
<name>A0A1V0A3V8_9ACTN</name>
<evidence type="ECO:0000256" key="2">
    <source>
        <dbReference type="ARBA" id="ARBA00023125"/>
    </source>
</evidence>